<dbReference type="EMBL" id="CP110425">
    <property type="protein sequence ID" value="WAQ85282.1"/>
    <property type="molecule type" value="Genomic_DNA"/>
</dbReference>
<proteinExistence type="predicted"/>
<evidence type="ECO:0000313" key="2">
    <source>
        <dbReference type="EMBL" id="WAQ85282.1"/>
    </source>
</evidence>
<feature type="region of interest" description="Disordered" evidence="1">
    <location>
        <begin position="151"/>
        <end position="176"/>
    </location>
</feature>
<sequence>MTAPPMDHNGMSGILMEPMSRPKPEHSGMGMMMNTVFVAGFVTKLIWRARCPNGTTAGSPLTTQSTTPATTQQLKPAPSDPLDPLSPGAPNVMCPAVSWPLFTRINWATPLRSGSTQLQGIDSAHEYPDQPCFNATTAPVAPAQSTIQASPKGMLDRDNVGPNASPPAHSPRDTGTWVSDIIHSFSAHTFTPTQLSLSPRPQLHASLINNIPPQLLTEPCHPHSCSPSNAAQYSPQSRKPNDYPYLRSAHPSIIQTCPSASSTPLARSSPP</sequence>
<evidence type="ECO:0000313" key="3">
    <source>
        <dbReference type="Proteomes" id="UP001164743"/>
    </source>
</evidence>
<feature type="compositionally biased region" description="Polar residues" evidence="1">
    <location>
        <begin position="225"/>
        <end position="238"/>
    </location>
</feature>
<organism evidence="2 3">
    <name type="scientific">Puccinia triticina</name>
    <dbReference type="NCBI Taxonomy" id="208348"/>
    <lineage>
        <taxon>Eukaryota</taxon>
        <taxon>Fungi</taxon>
        <taxon>Dikarya</taxon>
        <taxon>Basidiomycota</taxon>
        <taxon>Pucciniomycotina</taxon>
        <taxon>Pucciniomycetes</taxon>
        <taxon>Pucciniales</taxon>
        <taxon>Pucciniaceae</taxon>
        <taxon>Puccinia</taxon>
    </lineage>
</organism>
<protein>
    <submittedName>
        <fullName evidence="2">Uncharacterized protein</fullName>
    </submittedName>
</protein>
<name>A0ABY7CLD0_9BASI</name>
<accession>A0ABY7CLD0</accession>
<evidence type="ECO:0000256" key="1">
    <source>
        <dbReference type="SAM" id="MobiDB-lite"/>
    </source>
</evidence>
<dbReference type="GeneID" id="77810557"/>
<keyword evidence="3" id="KW-1185">Reference proteome</keyword>
<reference evidence="2" key="1">
    <citation type="submission" date="2022-10" db="EMBL/GenBank/DDBJ databases">
        <title>Puccinia triticina Genome sequencing and assembly.</title>
        <authorList>
            <person name="Li C."/>
        </authorList>
    </citation>
    <scope>NUCLEOTIDE SEQUENCE</scope>
    <source>
        <strain evidence="2">Pt15</strain>
    </source>
</reference>
<feature type="region of interest" description="Disordered" evidence="1">
    <location>
        <begin position="1"/>
        <end position="22"/>
    </location>
</feature>
<dbReference type="Proteomes" id="UP001164743">
    <property type="component" value="Chromosome 5A"/>
</dbReference>
<feature type="region of interest" description="Disordered" evidence="1">
    <location>
        <begin position="55"/>
        <end position="81"/>
    </location>
</feature>
<feature type="compositionally biased region" description="Low complexity" evidence="1">
    <location>
        <begin position="59"/>
        <end position="81"/>
    </location>
</feature>
<dbReference type="RefSeq" id="XP_053020837.1">
    <property type="nucleotide sequence ID" value="XM_053169662.1"/>
</dbReference>
<feature type="region of interest" description="Disordered" evidence="1">
    <location>
        <begin position="219"/>
        <end position="250"/>
    </location>
</feature>
<gene>
    <name evidence="2" type="ORF">PtA15_5A857</name>
</gene>